<sequence>MRSSTGLTYTRRGTTKTPSVMWRIARARRRRMVLAMKARSTRRTGRRTLTTKAGSRRGRGRVWGVVSGKAPAAQPSLLRLLRAKSGRIKHAIITMLTHNHITPCPHAKETTTTPFETILTKLEHRPYTHPPHGIDIKTRIEGQSRPHHAPPVVVPNMQASLAGAPNIRRDIRPRRLGLDLPQGPPVTLWKLEDEADGRHGLSLGRGARAPLGEHDHGIAGSGIAYIC</sequence>
<dbReference type="InParanoid" id="A0A3N4KBM7"/>
<organism evidence="1 2">
    <name type="scientific">Morchella conica CCBAS932</name>
    <dbReference type="NCBI Taxonomy" id="1392247"/>
    <lineage>
        <taxon>Eukaryota</taxon>
        <taxon>Fungi</taxon>
        <taxon>Dikarya</taxon>
        <taxon>Ascomycota</taxon>
        <taxon>Pezizomycotina</taxon>
        <taxon>Pezizomycetes</taxon>
        <taxon>Pezizales</taxon>
        <taxon>Morchellaceae</taxon>
        <taxon>Morchella</taxon>
    </lineage>
</organism>
<accession>A0A3N4KBM7</accession>
<reference evidence="1 2" key="1">
    <citation type="journal article" date="2018" name="Nat. Ecol. Evol.">
        <title>Pezizomycetes genomes reveal the molecular basis of ectomycorrhizal truffle lifestyle.</title>
        <authorList>
            <person name="Murat C."/>
            <person name="Payen T."/>
            <person name="Noel B."/>
            <person name="Kuo A."/>
            <person name="Morin E."/>
            <person name="Chen J."/>
            <person name="Kohler A."/>
            <person name="Krizsan K."/>
            <person name="Balestrini R."/>
            <person name="Da Silva C."/>
            <person name="Montanini B."/>
            <person name="Hainaut M."/>
            <person name="Levati E."/>
            <person name="Barry K.W."/>
            <person name="Belfiori B."/>
            <person name="Cichocki N."/>
            <person name="Clum A."/>
            <person name="Dockter R.B."/>
            <person name="Fauchery L."/>
            <person name="Guy J."/>
            <person name="Iotti M."/>
            <person name="Le Tacon F."/>
            <person name="Lindquist E.A."/>
            <person name="Lipzen A."/>
            <person name="Malagnac F."/>
            <person name="Mello A."/>
            <person name="Molinier V."/>
            <person name="Miyauchi S."/>
            <person name="Poulain J."/>
            <person name="Riccioni C."/>
            <person name="Rubini A."/>
            <person name="Sitrit Y."/>
            <person name="Splivallo R."/>
            <person name="Traeger S."/>
            <person name="Wang M."/>
            <person name="Zifcakova L."/>
            <person name="Wipf D."/>
            <person name="Zambonelli A."/>
            <person name="Paolocci F."/>
            <person name="Nowrousian M."/>
            <person name="Ottonello S."/>
            <person name="Baldrian P."/>
            <person name="Spatafora J.W."/>
            <person name="Henrissat B."/>
            <person name="Nagy L.G."/>
            <person name="Aury J.M."/>
            <person name="Wincker P."/>
            <person name="Grigoriev I.V."/>
            <person name="Bonfante P."/>
            <person name="Martin F.M."/>
        </authorList>
    </citation>
    <scope>NUCLEOTIDE SEQUENCE [LARGE SCALE GENOMIC DNA]</scope>
    <source>
        <strain evidence="1 2">CCBAS932</strain>
    </source>
</reference>
<proteinExistence type="predicted"/>
<dbReference type="Proteomes" id="UP000277580">
    <property type="component" value="Unassembled WGS sequence"/>
</dbReference>
<dbReference type="AlphaFoldDB" id="A0A3N4KBM7"/>
<protein>
    <submittedName>
        <fullName evidence="1">Uncharacterized protein</fullName>
    </submittedName>
</protein>
<gene>
    <name evidence="1" type="ORF">P167DRAFT_580056</name>
</gene>
<dbReference type="EMBL" id="ML119222">
    <property type="protein sequence ID" value="RPB06769.1"/>
    <property type="molecule type" value="Genomic_DNA"/>
</dbReference>
<evidence type="ECO:0000313" key="1">
    <source>
        <dbReference type="EMBL" id="RPB06769.1"/>
    </source>
</evidence>
<keyword evidence="2" id="KW-1185">Reference proteome</keyword>
<name>A0A3N4KBM7_9PEZI</name>
<evidence type="ECO:0000313" key="2">
    <source>
        <dbReference type="Proteomes" id="UP000277580"/>
    </source>
</evidence>